<dbReference type="InterPro" id="IPR046700">
    <property type="entry name" value="DUF6570"/>
</dbReference>
<feature type="compositionally biased region" description="Basic and acidic residues" evidence="3">
    <location>
        <begin position="312"/>
        <end position="384"/>
    </location>
</feature>
<evidence type="ECO:0000313" key="6">
    <source>
        <dbReference type="Proteomes" id="UP000663864"/>
    </source>
</evidence>
<evidence type="ECO:0000256" key="2">
    <source>
        <dbReference type="ARBA" id="ARBA00020188"/>
    </source>
</evidence>
<accession>A0A815K0N7</accession>
<dbReference type="Pfam" id="PF02338">
    <property type="entry name" value="OTU"/>
    <property type="match status" value="1"/>
</dbReference>
<feature type="region of interest" description="Disordered" evidence="3">
    <location>
        <begin position="312"/>
        <end position="395"/>
    </location>
</feature>
<dbReference type="Pfam" id="PF20209">
    <property type="entry name" value="DUF6570"/>
    <property type="match status" value="1"/>
</dbReference>
<reference evidence="5" key="1">
    <citation type="submission" date="2021-02" db="EMBL/GenBank/DDBJ databases">
        <authorList>
            <person name="Nowell W R."/>
        </authorList>
    </citation>
    <scope>NUCLEOTIDE SEQUENCE</scope>
</reference>
<dbReference type="PANTHER" id="PTHR16081:SF0">
    <property type="entry name" value="VERTNIN"/>
    <property type="match status" value="1"/>
</dbReference>
<feature type="compositionally biased region" description="Basic and acidic residues" evidence="3">
    <location>
        <begin position="816"/>
        <end position="831"/>
    </location>
</feature>
<dbReference type="PROSITE" id="PS50802">
    <property type="entry name" value="OTU"/>
    <property type="match status" value="2"/>
</dbReference>
<evidence type="ECO:0000313" key="5">
    <source>
        <dbReference type="EMBL" id="CAF1387052.1"/>
    </source>
</evidence>
<organism evidence="5 6">
    <name type="scientific">Rotaria sordida</name>
    <dbReference type="NCBI Taxonomy" id="392033"/>
    <lineage>
        <taxon>Eukaryota</taxon>
        <taxon>Metazoa</taxon>
        <taxon>Spiralia</taxon>
        <taxon>Gnathifera</taxon>
        <taxon>Rotifera</taxon>
        <taxon>Eurotatoria</taxon>
        <taxon>Bdelloidea</taxon>
        <taxon>Philodinida</taxon>
        <taxon>Philodinidae</taxon>
        <taxon>Rotaria</taxon>
    </lineage>
</organism>
<dbReference type="InterPro" id="IPR003323">
    <property type="entry name" value="OTU_dom"/>
</dbReference>
<evidence type="ECO:0000256" key="1">
    <source>
        <dbReference type="ARBA" id="ARBA00007290"/>
    </source>
</evidence>
<comment type="caution">
    <text evidence="5">The sequence shown here is derived from an EMBL/GenBank/DDBJ whole genome shotgun (WGS) entry which is preliminary data.</text>
</comment>
<dbReference type="EMBL" id="CAJNOT010003495">
    <property type="protein sequence ID" value="CAF1387052.1"/>
    <property type="molecule type" value="Genomic_DNA"/>
</dbReference>
<feature type="region of interest" description="Disordered" evidence="3">
    <location>
        <begin position="908"/>
        <end position="935"/>
    </location>
</feature>
<feature type="domain" description="OTU" evidence="4">
    <location>
        <begin position="596"/>
        <end position="708"/>
    </location>
</feature>
<protein>
    <recommendedName>
        <fullName evidence="2">Vertnin</fullName>
    </recommendedName>
</protein>
<dbReference type="InterPro" id="IPR047273">
    <property type="entry name" value="VRTN_OTU_dom"/>
</dbReference>
<name>A0A815K0N7_9BILA</name>
<feature type="compositionally biased region" description="Basic and acidic residues" evidence="3">
    <location>
        <begin position="837"/>
        <end position="880"/>
    </location>
</feature>
<sequence>MNRSQKFARLLQLLGQCSESIVYYDEIASVVQRIRQIESIMAPIQFHPNQVFDETKHIVDPIAKKYLEKATNDVLHLIPVKVADDGNCLYHSILLLMNNPTVTTDELRVRAIIELMTNEAYYDSMYSQFIGSVAFIIKAMCKNNTFSELYEISALCNVLKCNIRSIYPKIDFREDLAIMNNVFTPAPSVIANCNIAILWSHVRNETDARAANNGAWSPNHFVPLLSSAVHYTSEHGNKSPTFATPEKKTFKNNTPTRVRNPEFECSPSSRRRIDNIGVYSTHLISSSVLQQSQSGIEEQRQVRLDVLKERAQSRRMNETAEHRQIRLEKQQRRDQSHRSNETEEHRQLRLEKQKRRDQSNRSNETEQQRQIRLEKQRKRSEANRAKKKLEKHTFDNIDIHRQNTEMQFSGTEEEASCDNSSTNENVIQKKNDSNYSCWPEPIPRELKEARLQKFLQQMSMPVLAEATCAICNVRTPIQQSKKVPLSKIPNIQFLKVSDELKNLITNGSSSLSQHLDGNSTAILQNIQIPSTFDSSSFHYDNDVILYTKGLFQQNKIESIMAPIQFHPNQVFDEIKHIVDSIAKKYLEKATNDVLHLIPVKVADDGNCLHHSILLLINNPTVTTDELRVRTIIELMTNEAYYDSMYSQFIGSVAFIIKAMCKSNTFSELYEISALCNVLKCNIRSIYPKIDFREDMAIMNNVFTPAPPVIANCNIAILWSHVRNETDARAANNGAWISNHFVPLLSSAMHYTSEHGNKSPTFATPEKKTFKNNTPTRIRNPEFECSPSSRRRIDSVEIYSTQSISSSVLQHSQSGIEEQRQLRLDAQSERARSSRMNETAEHHQIRLEKQKRRDQFRRSNETEQQRQIRLEKQRKRSEASRAKKKLGKHTFDNIDIHRQNIEMQFSEMEEEASLDNSSTNENIIKKKNDSNYSSWPESIPRELKEARLQQFLQHMSMSVPAEATCAICNVRTPMQQSKKVPLSKIPNIHLLKVSDELKNLITNGPSSLSQHLDVPSTFDSSSFHYDNGVILYTNGLFQQNKVNMCTLCQKCHSSLSKKQIPKFSAANNMWLGDVPSELQGLTIPEEKLISLYRHNSCIIKLHSPFHSTTTAQTALKGNCITFLQDVPNIVNSLPLTLDDLCDTLKVIFVGAHPPERIQLKKVLTVRKKKIIEALHWLKKHTVLYQNVDINLKNIAQLPEDDVPECIMTTMEQKIGDEEIKSERIGYIPDPLSDPIERTSTDSIPITNSGVLDVNGSSVSSDEITNYLLQKIKNDGAKEQMDTENVYLIPHSSKPVNEYFNPKLLVGLYPTLFCYERGALEDQSRPVKVNLREHIRYLLSYNDRRFETNHSFIFVVFNLLQRRDACFHAQLIATKPYFRASADEIQSLKSKDIEMALDNISKKTYSSESNGALNKLLHHIKTIGGRVMGSAYSRTALRTRIHALIYNQGLPSIFLTINPTDIHSPVTLYFAGVKLDLDNIQISQLMTTYKRAEIIASHPVATGKFFHLLISNILNTMISGGVLGPIKAYFGTVESQG</sequence>
<feature type="region of interest" description="Disordered" evidence="3">
    <location>
        <begin position="754"/>
        <end position="789"/>
    </location>
</feature>
<gene>
    <name evidence="5" type="ORF">ZHD862_LOCUS32425</name>
</gene>
<dbReference type="GO" id="GO:0000785">
    <property type="term" value="C:chromatin"/>
    <property type="evidence" value="ECO:0007669"/>
    <property type="project" value="TreeGrafter"/>
</dbReference>
<dbReference type="GO" id="GO:0006357">
    <property type="term" value="P:regulation of transcription by RNA polymerase II"/>
    <property type="evidence" value="ECO:0007669"/>
    <property type="project" value="TreeGrafter"/>
</dbReference>
<feature type="region of interest" description="Disordered" evidence="3">
    <location>
        <begin position="236"/>
        <end position="269"/>
    </location>
</feature>
<dbReference type="Pfam" id="PF14214">
    <property type="entry name" value="Helitron_like_N"/>
    <property type="match status" value="1"/>
</dbReference>
<feature type="domain" description="OTU" evidence="4">
    <location>
        <begin position="77"/>
        <end position="227"/>
    </location>
</feature>
<dbReference type="Proteomes" id="UP000663864">
    <property type="component" value="Unassembled WGS sequence"/>
</dbReference>
<dbReference type="InterPro" id="IPR025476">
    <property type="entry name" value="Helitron_helicase-like"/>
</dbReference>
<evidence type="ECO:0000256" key="3">
    <source>
        <dbReference type="SAM" id="MobiDB-lite"/>
    </source>
</evidence>
<dbReference type="InterPro" id="IPR038822">
    <property type="entry name" value="Vertnin-like"/>
</dbReference>
<dbReference type="Gene3D" id="3.90.70.80">
    <property type="match status" value="2"/>
</dbReference>
<feature type="region of interest" description="Disordered" evidence="3">
    <location>
        <begin position="806"/>
        <end position="890"/>
    </location>
</feature>
<dbReference type="CDD" id="cd22791">
    <property type="entry name" value="OTU_VRTN"/>
    <property type="match status" value="2"/>
</dbReference>
<comment type="similarity">
    <text evidence="1">Belongs to the vertnin family.</text>
</comment>
<proteinExistence type="inferred from homology"/>
<dbReference type="PANTHER" id="PTHR16081">
    <property type="entry name" value="VERTNIN"/>
    <property type="match status" value="1"/>
</dbReference>
<evidence type="ECO:0000259" key="4">
    <source>
        <dbReference type="PROSITE" id="PS50802"/>
    </source>
</evidence>